<dbReference type="GO" id="GO:0004713">
    <property type="term" value="F:protein tyrosine kinase activity"/>
    <property type="evidence" value="ECO:0007669"/>
    <property type="project" value="InterPro"/>
</dbReference>
<dbReference type="SMART" id="SM00219">
    <property type="entry name" value="TyrKc"/>
    <property type="match status" value="1"/>
</dbReference>
<dbReference type="PANTHER" id="PTHR24418">
    <property type="entry name" value="TYROSINE-PROTEIN KINASE"/>
    <property type="match status" value="1"/>
</dbReference>
<dbReference type="PRINTS" id="PR00109">
    <property type="entry name" value="TYRKINASE"/>
</dbReference>
<protein>
    <submittedName>
        <fullName evidence="6">Protein kinase domain-containing protein</fullName>
    </submittedName>
</protein>
<feature type="domain" description="Protein kinase" evidence="3">
    <location>
        <begin position="1"/>
        <end position="202"/>
    </location>
</feature>
<dbReference type="CDD" id="cd00192">
    <property type="entry name" value="PTKc"/>
    <property type="match status" value="1"/>
</dbReference>
<organism evidence="6">
    <name type="scientific">Gongylonema pulchrum</name>
    <dbReference type="NCBI Taxonomy" id="637853"/>
    <lineage>
        <taxon>Eukaryota</taxon>
        <taxon>Metazoa</taxon>
        <taxon>Ecdysozoa</taxon>
        <taxon>Nematoda</taxon>
        <taxon>Chromadorea</taxon>
        <taxon>Rhabditida</taxon>
        <taxon>Spirurina</taxon>
        <taxon>Spiruromorpha</taxon>
        <taxon>Spiruroidea</taxon>
        <taxon>Gongylonematidae</taxon>
        <taxon>Gongylonema</taxon>
    </lineage>
</organism>
<dbReference type="SUPFAM" id="SSF56112">
    <property type="entry name" value="Protein kinase-like (PK-like)"/>
    <property type="match status" value="1"/>
</dbReference>
<dbReference type="InterPro" id="IPR020635">
    <property type="entry name" value="Tyr_kinase_cat_dom"/>
</dbReference>
<evidence type="ECO:0000313" key="4">
    <source>
        <dbReference type="EMBL" id="VDN42450.1"/>
    </source>
</evidence>
<dbReference type="InterPro" id="IPR011009">
    <property type="entry name" value="Kinase-like_dom_sf"/>
</dbReference>
<keyword evidence="2" id="KW-0067">ATP-binding</keyword>
<reference evidence="6" key="1">
    <citation type="submission" date="2016-06" db="UniProtKB">
        <authorList>
            <consortium name="WormBaseParasite"/>
        </authorList>
    </citation>
    <scope>IDENTIFICATION</scope>
</reference>
<dbReference type="InterPro" id="IPR008266">
    <property type="entry name" value="Tyr_kinase_AS"/>
</dbReference>
<proteinExistence type="predicted"/>
<evidence type="ECO:0000256" key="1">
    <source>
        <dbReference type="ARBA" id="ARBA00022741"/>
    </source>
</evidence>
<dbReference type="InterPro" id="IPR000719">
    <property type="entry name" value="Prot_kinase_dom"/>
</dbReference>
<dbReference type="PROSITE" id="PS50011">
    <property type="entry name" value="PROTEIN_KINASE_DOM"/>
    <property type="match status" value="1"/>
</dbReference>
<keyword evidence="5" id="KW-1185">Reference proteome</keyword>
<sequence length="202" mass="22950">MLELVKRNLILKVKNLQEAKLMRRLSHPNIVNLLGVAPQEDPVMIILELCPNGSLHKKLRNSPEIPVKKLVSYATDAARGMVYLSLRKIIHRDIAARNCLISKTDEVKISDFGLSVADKNVISVDKLRHMPVRWLAPETLRKGEFSTKTDVWAFGVMLWEIFSRCKTEPFPGLSNAQARLKVFRCHKFSYRLLASNVGALSF</sequence>
<name>A0A183ET55_9BILA</name>
<accession>A0A183ET55</accession>
<dbReference type="WBParaSite" id="GPUH_0002417601-mRNA-1">
    <property type="protein sequence ID" value="GPUH_0002417601-mRNA-1"/>
    <property type="gene ID" value="GPUH_0002417601"/>
</dbReference>
<dbReference type="EMBL" id="UYRT01100234">
    <property type="protein sequence ID" value="VDN42450.1"/>
    <property type="molecule type" value="Genomic_DNA"/>
</dbReference>
<keyword evidence="1" id="KW-0547">Nucleotide-binding</keyword>
<evidence type="ECO:0000259" key="3">
    <source>
        <dbReference type="PROSITE" id="PS50011"/>
    </source>
</evidence>
<dbReference type="Gene3D" id="1.10.510.10">
    <property type="entry name" value="Transferase(Phosphotransferase) domain 1"/>
    <property type="match status" value="1"/>
</dbReference>
<reference evidence="4 5" key="2">
    <citation type="submission" date="2018-11" db="EMBL/GenBank/DDBJ databases">
        <authorList>
            <consortium name="Pathogen Informatics"/>
        </authorList>
    </citation>
    <scope>NUCLEOTIDE SEQUENCE [LARGE SCALE GENOMIC DNA]</scope>
</reference>
<evidence type="ECO:0000313" key="5">
    <source>
        <dbReference type="Proteomes" id="UP000271098"/>
    </source>
</evidence>
<dbReference type="OrthoDB" id="546826at2759"/>
<evidence type="ECO:0000256" key="2">
    <source>
        <dbReference type="ARBA" id="ARBA00022840"/>
    </source>
</evidence>
<dbReference type="Pfam" id="PF07714">
    <property type="entry name" value="PK_Tyr_Ser-Thr"/>
    <property type="match status" value="1"/>
</dbReference>
<gene>
    <name evidence="4" type="ORF">GPUH_LOCUS24144</name>
</gene>
<dbReference type="InterPro" id="IPR001245">
    <property type="entry name" value="Ser-Thr/Tyr_kinase_cat_dom"/>
</dbReference>
<dbReference type="InterPro" id="IPR050198">
    <property type="entry name" value="Non-receptor_tyrosine_kinases"/>
</dbReference>
<dbReference type="GO" id="GO:0005524">
    <property type="term" value="F:ATP binding"/>
    <property type="evidence" value="ECO:0007669"/>
    <property type="project" value="UniProtKB-KW"/>
</dbReference>
<evidence type="ECO:0000313" key="6">
    <source>
        <dbReference type="WBParaSite" id="GPUH_0002417601-mRNA-1"/>
    </source>
</evidence>
<dbReference type="Proteomes" id="UP000271098">
    <property type="component" value="Unassembled WGS sequence"/>
</dbReference>
<dbReference type="AlphaFoldDB" id="A0A183ET55"/>
<dbReference type="PROSITE" id="PS00109">
    <property type="entry name" value="PROTEIN_KINASE_TYR"/>
    <property type="match status" value="1"/>
</dbReference>